<dbReference type="RefSeq" id="WP_021635376.1">
    <property type="nucleotide sequence ID" value="NZ_CALBAU010000242.1"/>
</dbReference>
<evidence type="ECO:0000256" key="3">
    <source>
        <dbReference type="ARBA" id="ARBA00023163"/>
    </source>
</evidence>
<dbReference type="SUPFAM" id="SSF46689">
    <property type="entry name" value="Homeodomain-like"/>
    <property type="match status" value="1"/>
</dbReference>
<gene>
    <name evidence="6" type="ORF">DWY69_04060</name>
    <name evidence="5" type="ORF">DXC51_10835</name>
</gene>
<name>A0A3E3I5W1_9FIRM</name>
<evidence type="ECO:0000313" key="8">
    <source>
        <dbReference type="Proteomes" id="UP000261166"/>
    </source>
</evidence>
<evidence type="ECO:0000313" key="6">
    <source>
        <dbReference type="EMBL" id="RGE73372.1"/>
    </source>
</evidence>
<proteinExistence type="predicted"/>
<dbReference type="PANTHER" id="PTHR43280:SF28">
    <property type="entry name" value="HTH-TYPE TRANSCRIPTIONAL ACTIVATOR RHAS"/>
    <property type="match status" value="1"/>
</dbReference>
<dbReference type="GO" id="GO:0043565">
    <property type="term" value="F:sequence-specific DNA binding"/>
    <property type="evidence" value="ECO:0007669"/>
    <property type="project" value="InterPro"/>
</dbReference>
<dbReference type="SMART" id="SM00342">
    <property type="entry name" value="HTH_ARAC"/>
    <property type="match status" value="1"/>
</dbReference>
<accession>A0A3E3I5W1</accession>
<dbReference type="InterPro" id="IPR009057">
    <property type="entry name" value="Homeodomain-like_sf"/>
</dbReference>
<dbReference type="InterPro" id="IPR037923">
    <property type="entry name" value="HTH-like"/>
</dbReference>
<dbReference type="EMBL" id="QVLU01000003">
    <property type="protein sequence ID" value="RGE73372.1"/>
    <property type="molecule type" value="Genomic_DNA"/>
</dbReference>
<evidence type="ECO:0000313" key="7">
    <source>
        <dbReference type="Proteomes" id="UP000260812"/>
    </source>
</evidence>
<feature type="domain" description="HTH araC/xylS-type" evidence="4">
    <location>
        <begin position="200"/>
        <end position="298"/>
    </location>
</feature>
<keyword evidence="2" id="KW-0238">DNA-binding</keyword>
<dbReference type="EMBL" id="QVLV01000006">
    <property type="protein sequence ID" value="RGE61027.1"/>
    <property type="molecule type" value="Genomic_DNA"/>
</dbReference>
<dbReference type="PANTHER" id="PTHR43280">
    <property type="entry name" value="ARAC-FAMILY TRANSCRIPTIONAL REGULATOR"/>
    <property type="match status" value="1"/>
</dbReference>
<dbReference type="GO" id="GO:0003700">
    <property type="term" value="F:DNA-binding transcription factor activity"/>
    <property type="evidence" value="ECO:0007669"/>
    <property type="project" value="InterPro"/>
</dbReference>
<keyword evidence="1" id="KW-0805">Transcription regulation</keyword>
<dbReference type="PROSITE" id="PS00041">
    <property type="entry name" value="HTH_ARAC_FAMILY_1"/>
    <property type="match status" value="1"/>
</dbReference>
<dbReference type="InterPro" id="IPR020449">
    <property type="entry name" value="Tscrpt_reg_AraC-type_HTH"/>
</dbReference>
<dbReference type="PRINTS" id="PR00032">
    <property type="entry name" value="HTHARAC"/>
</dbReference>
<dbReference type="Pfam" id="PF02311">
    <property type="entry name" value="AraC_binding"/>
    <property type="match status" value="1"/>
</dbReference>
<dbReference type="GeneID" id="86055629"/>
<dbReference type="Gene3D" id="1.10.10.60">
    <property type="entry name" value="Homeodomain-like"/>
    <property type="match status" value="2"/>
</dbReference>
<dbReference type="InterPro" id="IPR018060">
    <property type="entry name" value="HTH_AraC"/>
</dbReference>
<keyword evidence="3" id="KW-0804">Transcription</keyword>
<dbReference type="Proteomes" id="UP000260812">
    <property type="component" value="Unassembled WGS sequence"/>
</dbReference>
<organism evidence="5 7">
    <name type="scientific">Eisenbergiella massiliensis</name>
    <dbReference type="NCBI Taxonomy" id="1720294"/>
    <lineage>
        <taxon>Bacteria</taxon>
        <taxon>Bacillati</taxon>
        <taxon>Bacillota</taxon>
        <taxon>Clostridia</taxon>
        <taxon>Lachnospirales</taxon>
        <taxon>Lachnospiraceae</taxon>
        <taxon>Eisenbergiella</taxon>
    </lineage>
</organism>
<keyword evidence="7" id="KW-1185">Reference proteome</keyword>
<dbReference type="PROSITE" id="PS01124">
    <property type="entry name" value="HTH_ARAC_FAMILY_2"/>
    <property type="match status" value="1"/>
</dbReference>
<dbReference type="GeneID" id="97987358"/>
<dbReference type="InterPro" id="IPR003313">
    <property type="entry name" value="AraC-bd"/>
</dbReference>
<dbReference type="InterPro" id="IPR018062">
    <property type="entry name" value="HTH_AraC-typ_CS"/>
</dbReference>
<evidence type="ECO:0000313" key="5">
    <source>
        <dbReference type="EMBL" id="RGE61027.1"/>
    </source>
</evidence>
<dbReference type="AlphaFoldDB" id="A0A3E3I5W1"/>
<reference evidence="5 8" key="1">
    <citation type="submission" date="2018-08" db="EMBL/GenBank/DDBJ databases">
        <title>A genome reference for cultivated species of the human gut microbiota.</title>
        <authorList>
            <person name="Zou Y."/>
            <person name="Xue W."/>
            <person name="Luo G."/>
        </authorList>
    </citation>
    <scope>NUCLEOTIDE SEQUENCE [LARGE SCALE GENOMIC DNA]</scope>
    <source>
        <strain evidence="6 8">AF26-4BH</strain>
        <strain evidence="5">TF05-5AC</strain>
    </source>
</reference>
<evidence type="ECO:0000256" key="1">
    <source>
        <dbReference type="ARBA" id="ARBA00023015"/>
    </source>
</evidence>
<comment type="caution">
    <text evidence="5">The sequence shown here is derived from an EMBL/GenBank/DDBJ whole genome shotgun (WGS) entry which is preliminary data.</text>
</comment>
<dbReference type="SUPFAM" id="SSF51215">
    <property type="entry name" value="Regulatory protein AraC"/>
    <property type="match status" value="1"/>
</dbReference>
<protein>
    <submittedName>
        <fullName evidence="5">Helix-turn-helix domain-containing protein</fullName>
    </submittedName>
</protein>
<dbReference type="OrthoDB" id="9807321at2"/>
<dbReference type="Pfam" id="PF12833">
    <property type="entry name" value="HTH_18"/>
    <property type="match status" value="1"/>
</dbReference>
<evidence type="ECO:0000256" key="2">
    <source>
        <dbReference type="ARBA" id="ARBA00023125"/>
    </source>
</evidence>
<evidence type="ECO:0000259" key="4">
    <source>
        <dbReference type="PROSITE" id="PS01124"/>
    </source>
</evidence>
<sequence length="307" mass="36052">MFYRMNPRILPSVRLADSVVIEPPYVHRRRKADEYIVYLIKKGVMYLEEDGRAVTLQPGDVFVLDPRFTHVGVKASWCEYFYVHFRHPEIEPFEEEKGFQKLLLENRQESIQSDIFSYEKCEGQSLYLPKHYHMADYSSLVKVTELLNEAVENNTTQLENYKTMLACKILEAFVEIGRSYVSTETVAYVEEQPRSYRNVQEMLNYLNREYAGDITGQLLEKEFGGNFDYMNRTFKKVTGQTIFRYLNRVRINHAKALILNSPWKMSKIGESVGFPDEYYFSRVFKKYTGKSPTEYAREGLNGRKSGK</sequence>
<dbReference type="Proteomes" id="UP000261166">
    <property type="component" value="Unassembled WGS sequence"/>
</dbReference>